<evidence type="ECO:0000256" key="1">
    <source>
        <dbReference type="ARBA" id="ARBA00023125"/>
    </source>
</evidence>
<feature type="compositionally biased region" description="Low complexity" evidence="2">
    <location>
        <begin position="580"/>
        <end position="592"/>
    </location>
</feature>
<reference evidence="4 5" key="1">
    <citation type="submission" date="2023-11" db="EMBL/GenBank/DDBJ databases">
        <title>Actinomadura monticuli sp. nov., isolated from volcanic ash.</title>
        <authorList>
            <person name="Lee S.D."/>
            <person name="Yang H."/>
            <person name="Kim I.S."/>
        </authorList>
    </citation>
    <scope>NUCLEOTIDE SEQUENCE [LARGE SCALE GENOMIC DNA]</scope>
    <source>
        <strain evidence="4 5">DSM 45346</strain>
    </source>
</reference>
<name>A0ABV4R4Y4_9ACTN</name>
<dbReference type="RefSeq" id="WP_371944210.1">
    <property type="nucleotide sequence ID" value="NZ_JAXCEH010000021.1"/>
</dbReference>
<sequence>MDRLVLQTAAVLADEGTPSRVAEMAGMDPGQVVGSLSRLREAGLLETGRFRDSPSRWRVLTAMPRERKRALHVRAAQLLHRDRAGVAVVARHLEAAGTADGDWGVQVLFEAAGEAIFDNRFGAGNRYLGLAYRESSSESMRAEIVAVQALVEWQFAPSASSRNYRRLKSVVRAGQVPDHYRAAVARLFLWYGDAAATKDALDLLMHSGAEAQQRFAWSWLRYFVPGVHARYADAGRRRAALANRGAAGTAAGGAAELLADTGQDAGSGQRTDPALAGDAALRTLRTHRLSGSALVPLVNAVGVLGYHERLDEAEAWCGALIAQADARGVPMWRSMLRALRSSLRLRSGDLRGALADARSSLGVFPVSALGTGAIGPIATSVRAATAMGRCEQAAVQLAHPLPDIWPETMHGLLYRQARGHFRLAAGRPEEALADFRDCGARMLRWGIDRPGLVAWRNDVAQAHLVLGDRRRARRFAARHLAVLGPADAHVSGAASLRLLGAAADDPSAAVVLLERSLSIAAARGNAYEQALTQEALAAAHERAGDRVRSMMAARKGNRLARECGAAPLAERLAALAGDDARPGAADADAGPDPGRPAPDRLTSAERRVAECAAEGLRNRDIAARLDVTVSTVEQHLTKAYRKLGINRREDLSYALIDA</sequence>
<proteinExistence type="predicted"/>
<evidence type="ECO:0000256" key="2">
    <source>
        <dbReference type="SAM" id="MobiDB-lite"/>
    </source>
</evidence>
<accession>A0ABV4R4Y4</accession>
<dbReference type="Pfam" id="PF00196">
    <property type="entry name" value="GerE"/>
    <property type="match status" value="1"/>
</dbReference>
<dbReference type="PROSITE" id="PS50043">
    <property type="entry name" value="HTH_LUXR_2"/>
    <property type="match status" value="1"/>
</dbReference>
<dbReference type="EMBL" id="JAXCEH010000021">
    <property type="protein sequence ID" value="MFA1557464.1"/>
    <property type="molecule type" value="Genomic_DNA"/>
</dbReference>
<protein>
    <submittedName>
        <fullName evidence="4">LuxR C-terminal-related transcriptional regulator</fullName>
    </submittedName>
</protein>
<dbReference type="InterPro" id="IPR036388">
    <property type="entry name" value="WH-like_DNA-bd_sf"/>
</dbReference>
<feature type="region of interest" description="Disordered" evidence="2">
    <location>
        <begin position="580"/>
        <end position="602"/>
    </location>
</feature>
<comment type="caution">
    <text evidence="4">The sequence shown here is derived from an EMBL/GenBank/DDBJ whole genome shotgun (WGS) entry which is preliminary data.</text>
</comment>
<dbReference type="PRINTS" id="PR00038">
    <property type="entry name" value="HTHLUXR"/>
</dbReference>
<organism evidence="4 5">
    <name type="scientific">Actinomadura chokoriensis</name>
    <dbReference type="NCBI Taxonomy" id="454156"/>
    <lineage>
        <taxon>Bacteria</taxon>
        <taxon>Bacillati</taxon>
        <taxon>Actinomycetota</taxon>
        <taxon>Actinomycetes</taxon>
        <taxon>Streptosporangiales</taxon>
        <taxon>Thermomonosporaceae</taxon>
        <taxon>Actinomadura</taxon>
    </lineage>
</organism>
<dbReference type="InterPro" id="IPR039420">
    <property type="entry name" value="WalR-like"/>
</dbReference>
<keyword evidence="5" id="KW-1185">Reference proteome</keyword>
<dbReference type="InterPro" id="IPR000792">
    <property type="entry name" value="Tscrpt_reg_LuxR_C"/>
</dbReference>
<feature type="domain" description="HTH luxR-type" evidence="3">
    <location>
        <begin position="594"/>
        <end position="658"/>
    </location>
</feature>
<evidence type="ECO:0000313" key="5">
    <source>
        <dbReference type="Proteomes" id="UP001569904"/>
    </source>
</evidence>
<dbReference type="SUPFAM" id="SSF46894">
    <property type="entry name" value="C-terminal effector domain of the bipartite response regulators"/>
    <property type="match status" value="1"/>
</dbReference>
<dbReference type="InterPro" id="IPR016032">
    <property type="entry name" value="Sig_transdc_resp-reg_C-effctor"/>
</dbReference>
<dbReference type="InterPro" id="IPR011990">
    <property type="entry name" value="TPR-like_helical_dom_sf"/>
</dbReference>
<dbReference type="SMART" id="SM00421">
    <property type="entry name" value="HTH_LUXR"/>
    <property type="match status" value="1"/>
</dbReference>
<dbReference type="Gene3D" id="1.10.10.10">
    <property type="entry name" value="Winged helix-like DNA-binding domain superfamily/Winged helix DNA-binding domain"/>
    <property type="match status" value="1"/>
</dbReference>
<keyword evidence="1" id="KW-0238">DNA-binding</keyword>
<evidence type="ECO:0000259" key="3">
    <source>
        <dbReference type="PROSITE" id="PS50043"/>
    </source>
</evidence>
<evidence type="ECO:0000313" key="4">
    <source>
        <dbReference type="EMBL" id="MFA1557464.1"/>
    </source>
</evidence>
<dbReference type="Gene3D" id="1.25.40.10">
    <property type="entry name" value="Tetratricopeptide repeat domain"/>
    <property type="match status" value="1"/>
</dbReference>
<dbReference type="PANTHER" id="PTHR43214">
    <property type="entry name" value="TWO-COMPONENT RESPONSE REGULATOR"/>
    <property type="match status" value="1"/>
</dbReference>
<gene>
    <name evidence="4" type="ORF">SM436_27605</name>
</gene>
<dbReference type="CDD" id="cd06170">
    <property type="entry name" value="LuxR_C_like"/>
    <property type="match status" value="1"/>
</dbReference>
<dbReference type="PANTHER" id="PTHR43214:SF42">
    <property type="entry name" value="TRANSCRIPTIONAL REGULATORY PROTEIN DESR"/>
    <property type="match status" value="1"/>
</dbReference>
<dbReference type="Proteomes" id="UP001569904">
    <property type="component" value="Unassembled WGS sequence"/>
</dbReference>